<dbReference type="Proteomes" id="UP000019132">
    <property type="component" value="Unassembled WGS sequence"/>
</dbReference>
<proteinExistence type="predicted"/>
<protein>
    <recommendedName>
        <fullName evidence="3">CLASP N-terminal domain-containing protein</fullName>
    </recommendedName>
</protein>
<dbReference type="EnsemblProtists" id="PYU1_T000528">
    <property type="protein sequence ID" value="PYU1_T000528"/>
    <property type="gene ID" value="PYU1_G000528"/>
</dbReference>
<accession>K3W6D7</accession>
<dbReference type="SUPFAM" id="SSF48371">
    <property type="entry name" value="ARM repeat"/>
    <property type="match status" value="1"/>
</dbReference>
<dbReference type="PANTHER" id="PTHR21567">
    <property type="entry name" value="CLASP"/>
    <property type="match status" value="1"/>
</dbReference>
<reference evidence="2" key="2">
    <citation type="submission" date="2010-04" db="EMBL/GenBank/DDBJ databases">
        <authorList>
            <person name="Buell R."/>
            <person name="Hamilton J."/>
            <person name="Hostetler J."/>
        </authorList>
    </citation>
    <scope>NUCLEOTIDE SEQUENCE [LARGE SCALE GENOMIC DNA]</scope>
    <source>
        <strain evidence="2">DAOM:BR144</strain>
    </source>
</reference>
<dbReference type="HOGENOM" id="CLU_851195_0_0_1"/>
<organism evidence="1 2">
    <name type="scientific">Globisporangium ultimum (strain ATCC 200006 / CBS 805.95 / DAOM BR144)</name>
    <name type="common">Pythium ultimum</name>
    <dbReference type="NCBI Taxonomy" id="431595"/>
    <lineage>
        <taxon>Eukaryota</taxon>
        <taxon>Sar</taxon>
        <taxon>Stramenopiles</taxon>
        <taxon>Oomycota</taxon>
        <taxon>Peronosporomycetes</taxon>
        <taxon>Pythiales</taxon>
        <taxon>Pythiaceae</taxon>
        <taxon>Globisporangium</taxon>
    </lineage>
</organism>
<dbReference type="OMA" id="RNESAKC"/>
<evidence type="ECO:0008006" key="3">
    <source>
        <dbReference type="Google" id="ProtNLM"/>
    </source>
</evidence>
<reference evidence="1" key="3">
    <citation type="submission" date="2015-02" db="UniProtKB">
        <authorList>
            <consortium name="EnsemblProtists"/>
        </authorList>
    </citation>
    <scope>IDENTIFICATION</scope>
    <source>
        <strain evidence="1">DAOM BR144</strain>
    </source>
</reference>
<dbReference type="InterPro" id="IPR011989">
    <property type="entry name" value="ARM-like"/>
</dbReference>
<dbReference type="eggNOG" id="ENOG502SNR3">
    <property type="taxonomic scope" value="Eukaryota"/>
</dbReference>
<evidence type="ECO:0000313" key="2">
    <source>
        <dbReference type="Proteomes" id="UP000019132"/>
    </source>
</evidence>
<keyword evidence="2" id="KW-1185">Reference proteome</keyword>
<dbReference type="InterPro" id="IPR016024">
    <property type="entry name" value="ARM-type_fold"/>
</dbReference>
<dbReference type="AlphaFoldDB" id="K3W6D7"/>
<dbReference type="InParanoid" id="K3W6D7"/>
<dbReference type="GO" id="GO:0000226">
    <property type="term" value="P:microtubule cytoskeleton organization"/>
    <property type="evidence" value="ECO:0007669"/>
    <property type="project" value="TreeGrafter"/>
</dbReference>
<dbReference type="VEuPathDB" id="FungiDB:PYU1_G000528"/>
<dbReference type="Gene3D" id="1.25.10.10">
    <property type="entry name" value="Leucine-rich Repeat Variant"/>
    <property type="match status" value="1"/>
</dbReference>
<evidence type="ECO:0000313" key="1">
    <source>
        <dbReference type="EnsemblProtists" id="PYU1_T000528"/>
    </source>
</evidence>
<dbReference type="GO" id="GO:0008017">
    <property type="term" value="F:microtubule binding"/>
    <property type="evidence" value="ECO:0007669"/>
    <property type="project" value="TreeGrafter"/>
</dbReference>
<dbReference type="EMBL" id="GL376636">
    <property type="status" value="NOT_ANNOTATED_CDS"/>
    <property type="molecule type" value="Genomic_DNA"/>
</dbReference>
<reference evidence="2" key="1">
    <citation type="journal article" date="2010" name="Genome Biol.">
        <title>Genome sequence of the necrotrophic plant pathogen Pythium ultimum reveals original pathogenicity mechanisms and effector repertoire.</title>
        <authorList>
            <person name="Levesque C.A."/>
            <person name="Brouwer H."/>
            <person name="Cano L."/>
            <person name="Hamilton J.P."/>
            <person name="Holt C."/>
            <person name="Huitema E."/>
            <person name="Raffaele S."/>
            <person name="Robideau G.P."/>
            <person name="Thines M."/>
            <person name="Win J."/>
            <person name="Zerillo M.M."/>
            <person name="Beakes G.W."/>
            <person name="Boore J.L."/>
            <person name="Busam D."/>
            <person name="Dumas B."/>
            <person name="Ferriera S."/>
            <person name="Fuerstenberg S.I."/>
            <person name="Gachon C.M."/>
            <person name="Gaulin E."/>
            <person name="Govers F."/>
            <person name="Grenville-Briggs L."/>
            <person name="Horner N."/>
            <person name="Hostetler J."/>
            <person name="Jiang R.H."/>
            <person name="Johnson J."/>
            <person name="Krajaejun T."/>
            <person name="Lin H."/>
            <person name="Meijer H.J."/>
            <person name="Moore B."/>
            <person name="Morris P."/>
            <person name="Phuntmart V."/>
            <person name="Puiu D."/>
            <person name="Shetty J."/>
            <person name="Stajich J.E."/>
            <person name="Tripathy S."/>
            <person name="Wawra S."/>
            <person name="van West P."/>
            <person name="Whitty B.R."/>
            <person name="Coutinho P.M."/>
            <person name="Henrissat B."/>
            <person name="Martin F."/>
            <person name="Thomas P.D."/>
            <person name="Tyler B.M."/>
            <person name="De Vries R.P."/>
            <person name="Kamoun S."/>
            <person name="Yandell M."/>
            <person name="Tisserat N."/>
            <person name="Buell C.R."/>
        </authorList>
    </citation>
    <scope>NUCLEOTIDE SEQUENCE</scope>
    <source>
        <strain evidence="2">DAOM:BR144</strain>
    </source>
</reference>
<dbReference type="GO" id="GO:0005881">
    <property type="term" value="C:cytoplasmic microtubule"/>
    <property type="evidence" value="ECO:0007669"/>
    <property type="project" value="TreeGrafter"/>
</dbReference>
<sequence>MARMDSPKKRTVASHKCSGAALKDEKRAAVPVDDDDDEYHDEATCCADDDKSVNVLSKEELLPYDEDEANRETLETAVNMMREQEDWLVQHEAIVSLRRLIVHHAFVVKDHYADEFTDLLLLGCDNLRSALSKNALLAFAECFEYLSSDSTLSLKFLKHPALLDVLLRRASCEKKFLRDAATYAVEQMVHYLASWQLIKNAGAFAKNKNARLCGNAAKVVSSSLQRLKDQHNENIERILHMDGSKHMVAICQALATFRGAKDKTARNESAKCFALLGEAMGKDALDTVLSGALKDPLTVSRIVNEVFPVPIGADHSKARRGSLRERMLLQ</sequence>
<dbReference type="PANTHER" id="PTHR21567:SF87">
    <property type="entry name" value="CRESCERIN-LIKE PROTEIN CHE-12"/>
    <property type="match status" value="1"/>
</dbReference>
<name>K3W6D7_GLOUD</name>